<sequence>MFVKFMEALSLYAIPFVLLAIPLYGYIKKVKVYEAFTDGAKEGFTTAVRIIPFLVAMLVAIGVFRESGAMELLTNVLAPVTQLIGMPADVFPMAIMRPLSGGGAQGVMTELFNSFGPDSLVGRMASVMMGSTETTFYVLAVYFGAVSVKKTRHALPAGLIADVVGLLTAVFVVNLMFG</sequence>
<gene>
    <name evidence="3" type="ORF">B0W44_10245</name>
</gene>
<dbReference type="AlphaFoldDB" id="A0A1U9K7T6"/>
<evidence type="ECO:0000313" key="3">
    <source>
        <dbReference type="EMBL" id="AQS56091.1"/>
    </source>
</evidence>
<feature type="domain" description="Nucleoside transporter/FeoB GTPase Gate" evidence="2">
    <location>
        <begin position="48"/>
        <end position="147"/>
    </location>
</feature>
<name>A0A1U9K7T6_9BACL</name>
<evidence type="ECO:0000259" key="2">
    <source>
        <dbReference type="Pfam" id="PF07670"/>
    </source>
</evidence>
<keyword evidence="1" id="KW-1133">Transmembrane helix</keyword>
<feature type="transmembrane region" description="Helical" evidence="1">
    <location>
        <begin position="47"/>
        <end position="64"/>
    </location>
</feature>
<dbReference type="PANTHER" id="PTHR35793:SF2">
    <property type="entry name" value="INNER MEMBRANE PROTEIN YJIG"/>
    <property type="match status" value="1"/>
</dbReference>
<feature type="transmembrane region" description="Helical" evidence="1">
    <location>
        <begin position="155"/>
        <end position="177"/>
    </location>
</feature>
<keyword evidence="4" id="KW-1185">Reference proteome</keyword>
<dbReference type="EMBL" id="CP019699">
    <property type="protein sequence ID" value="AQS56091.1"/>
    <property type="molecule type" value="Genomic_DNA"/>
</dbReference>
<accession>A0A1U9K7T6</accession>
<reference evidence="3 4" key="1">
    <citation type="journal article" date="2015" name="Int. J. Syst. Evol. Microbiol.">
        <title>Novibacillus thermophilus gen. nov., sp. nov., a Gram-staining-negative and moderately thermophilic member of the family Thermoactinomycetaceae.</title>
        <authorList>
            <person name="Yang G."/>
            <person name="Chen J."/>
            <person name="Zhou S."/>
        </authorList>
    </citation>
    <scope>NUCLEOTIDE SEQUENCE [LARGE SCALE GENOMIC DNA]</scope>
    <source>
        <strain evidence="3 4">SG-1</strain>
    </source>
</reference>
<feature type="transmembrane region" description="Helical" evidence="1">
    <location>
        <begin position="120"/>
        <end position="143"/>
    </location>
</feature>
<protein>
    <submittedName>
        <fullName evidence="3">Spore maturation protein</fullName>
    </submittedName>
</protein>
<keyword evidence="1" id="KW-0472">Membrane</keyword>
<feature type="transmembrane region" description="Helical" evidence="1">
    <location>
        <begin position="9"/>
        <end position="27"/>
    </location>
</feature>
<dbReference type="PANTHER" id="PTHR35793">
    <property type="entry name" value="INNER MEMBRANE PROTEIN YJIG"/>
    <property type="match status" value="1"/>
</dbReference>
<dbReference type="OrthoDB" id="9805623at2"/>
<dbReference type="GO" id="GO:0005886">
    <property type="term" value="C:plasma membrane"/>
    <property type="evidence" value="ECO:0007669"/>
    <property type="project" value="TreeGrafter"/>
</dbReference>
<dbReference type="InterPro" id="IPR052549">
    <property type="entry name" value="SpmB"/>
</dbReference>
<dbReference type="InterPro" id="IPR011642">
    <property type="entry name" value="Gate_dom"/>
</dbReference>
<keyword evidence="1" id="KW-0812">Transmembrane</keyword>
<dbReference type="Pfam" id="PF07670">
    <property type="entry name" value="Gate"/>
    <property type="match status" value="1"/>
</dbReference>
<evidence type="ECO:0000313" key="4">
    <source>
        <dbReference type="Proteomes" id="UP000188603"/>
    </source>
</evidence>
<evidence type="ECO:0000256" key="1">
    <source>
        <dbReference type="SAM" id="Phobius"/>
    </source>
</evidence>
<dbReference type="Proteomes" id="UP000188603">
    <property type="component" value="Chromosome"/>
</dbReference>
<dbReference type="KEGG" id="ntr:B0W44_10245"/>
<dbReference type="RefSeq" id="WP_077719953.1">
    <property type="nucleotide sequence ID" value="NZ_CP019699.1"/>
</dbReference>
<organism evidence="3 4">
    <name type="scientific">Novibacillus thermophilus</name>
    <dbReference type="NCBI Taxonomy" id="1471761"/>
    <lineage>
        <taxon>Bacteria</taxon>
        <taxon>Bacillati</taxon>
        <taxon>Bacillota</taxon>
        <taxon>Bacilli</taxon>
        <taxon>Bacillales</taxon>
        <taxon>Thermoactinomycetaceae</taxon>
        <taxon>Novibacillus</taxon>
    </lineage>
</organism>
<proteinExistence type="predicted"/>
<dbReference type="STRING" id="1471761.B0W44_10245"/>